<evidence type="ECO:0000256" key="1">
    <source>
        <dbReference type="SAM" id="MobiDB-lite"/>
    </source>
</evidence>
<evidence type="ECO:0000313" key="4">
    <source>
        <dbReference type="Proteomes" id="UP000035481"/>
    </source>
</evidence>
<dbReference type="PATRIC" id="fig|1440762.4.peg.1172"/>
<proteinExistence type="predicted"/>
<gene>
    <name evidence="3" type="ORF">Y882_08375</name>
</gene>
<keyword evidence="2" id="KW-0812">Transmembrane</keyword>
<keyword evidence="2" id="KW-0472">Membrane</keyword>
<keyword evidence="2" id="KW-1133">Transmembrane helix</keyword>
<feature type="compositionally biased region" description="Basic and acidic residues" evidence="1">
    <location>
        <begin position="343"/>
        <end position="371"/>
    </location>
</feature>
<feature type="region of interest" description="Disordered" evidence="1">
    <location>
        <begin position="259"/>
        <end position="302"/>
    </location>
</feature>
<feature type="compositionally biased region" description="Basic and acidic residues" evidence="1">
    <location>
        <begin position="259"/>
        <end position="268"/>
    </location>
</feature>
<organism evidence="3 4">
    <name type="scientific">Dyella japonica DSM 16301</name>
    <dbReference type="NCBI Taxonomy" id="1440762"/>
    <lineage>
        <taxon>Bacteria</taxon>
        <taxon>Pseudomonadati</taxon>
        <taxon>Pseudomonadota</taxon>
        <taxon>Gammaproteobacteria</taxon>
        <taxon>Lysobacterales</taxon>
        <taxon>Rhodanobacteraceae</taxon>
        <taxon>Dyella</taxon>
    </lineage>
</organism>
<dbReference type="Proteomes" id="UP000035481">
    <property type="component" value="Unassembled WGS sequence"/>
</dbReference>
<accession>A0A0G9H2K5</accession>
<sequence length="876" mass="95838">MAVHGTASMSPDTRESRETVNSSMPTQSTQSEAPIVPSDSTEIVAQAQLAPSATVSMTIQAHAVSNPTYWQPGKISIAFVIVIAMIVLLVMARRRGRAREAALPAHTIIGWKDWRYRGTWPGANTPFFGTERARPREPWVIGRVEVCDWIHVAGTQSSKPATDGRHGQMSPPPPKVEFSLQKGAFLHASKISRLFEQDGEFKEQRTVADCAAESGVAETDITATANAVAGGHTPFSTNVGANAASEAEDIEPSVSETVRDIANTDHASRCASLEPESRRRSAHHTAPRDNEQPLAEDKKPLTTDYRTRRLEALASTPGNAIVSGAGNSVAPGTACTPYASRTEFPRPENEQKPADGKAPRDADQAVSEAKKQLTAGYPKKALEAMAPIMLAKYVSGEAWTVIGWCWWRIARDNGQNPVEAVSQAVAAFQRAAKAEPDRESMLGDALVRCYLFMADHLEGQARAESLDAALRLMGGDMGEQRAADDQLVTEHAHALYQRALLAPLPERALLLEKALRLLSGSREHALDDDRLCLLASLWMARAESAKGRAVDELLARATEALTYALNNAAPNMVDTWLARVIDVELVRLRRCNAAARLMRLRQLRDTYQLMLAKAHSMQPLLSWIQVLREWAAMLSERPARAKLEEMEPLFVRIESLAPDDIGSIHFARAYYLRMRSSHEPIGAALQTLDDASTLLTDARSSLLTVETIALERAEIAIARAKLVDGRERLVALEQAIRLADMSIDAKDNNLAHALTCGITARLIRFDTVSASQEERDLLVSLANRLIAMSPSDAEALHLAATSFFTAGRHAEAVTLCDAAWDAGCRDARLLSIWQETLRGEAGLPVQNQPQWKRLNQCIRTLQSTGQTTCAIATYNH</sequence>
<feature type="compositionally biased region" description="Polar residues" evidence="1">
    <location>
        <begin position="19"/>
        <end position="37"/>
    </location>
</feature>
<feature type="region of interest" description="Disordered" evidence="1">
    <location>
        <begin position="318"/>
        <end position="372"/>
    </location>
</feature>
<name>A0A0G9H2K5_9GAMM</name>
<evidence type="ECO:0000313" key="3">
    <source>
        <dbReference type="EMBL" id="KLD64090.1"/>
    </source>
</evidence>
<dbReference type="AlphaFoldDB" id="A0A0G9H2K5"/>
<feature type="compositionally biased region" description="Basic and acidic residues" evidence="1">
    <location>
        <begin position="286"/>
        <end position="302"/>
    </location>
</feature>
<protein>
    <submittedName>
        <fullName evidence="3">Uncharacterized protein</fullName>
    </submittedName>
</protein>
<reference evidence="3 4" key="1">
    <citation type="journal article" date="2015" name="Antonie Van Leeuwenhoek">
        <title>A phylogenomic and molecular marker based taxonomic framework for the order Xanthomonadales: proposal to transfer the families Algiphilaceae and Solimonadaceae to the order Nevskiales ord. nov. and to create a new family within the order Xanthomonadales, the family Rhodanobacteraceae fam. nov., containing the genus Rhodanobacter and its closest relatives.</title>
        <authorList>
            <person name="Naushad S."/>
            <person name="Adeolu M."/>
            <person name="Wong S."/>
            <person name="Sohail M."/>
            <person name="Schellhorn H.E."/>
            <person name="Gupta R.S."/>
        </authorList>
    </citation>
    <scope>NUCLEOTIDE SEQUENCE [LARGE SCALE GENOMIC DNA]</scope>
    <source>
        <strain evidence="3 4">DSM 16301</strain>
    </source>
</reference>
<feature type="region of interest" description="Disordered" evidence="1">
    <location>
        <begin position="155"/>
        <end position="174"/>
    </location>
</feature>
<comment type="caution">
    <text evidence="3">The sequence shown here is derived from an EMBL/GenBank/DDBJ whole genome shotgun (WGS) entry which is preliminary data.</text>
</comment>
<dbReference type="EMBL" id="JPLA01000022">
    <property type="protein sequence ID" value="KLD64090.1"/>
    <property type="molecule type" value="Genomic_DNA"/>
</dbReference>
<feature type="region of interest" description="Disordered" evidence="1">
    <location>
        <begin position="1"/>
        <end position="37"/>
    </location>
</feature>
<feature type="transmembrane region" description="Helical" evidence="2">
    <location>
        <begin position="75"/>
        <end position="92"/>
    </location>
</feature>
<evidence type="ECO:0000256" key="2">
    <source>
        <dbReference type="SAM" id="Phobius"/>
    </source>
</evidence>